<comment type="caution">
    <text evidence="8">The sequence shown here is derived from an EMBL/GenBank/DDBJ whole genome shotgun (WGS) entry which is preliminary data.</text>
</comment>
<feature type="region of interest" description="Disordered" evidence="5">
    <location>
        <begin position="983"/>
        <end position="1004"/>
    </location>
</feature>
<keyword evidence="2" id="KW-0597">Phosphoprotein</keyword>
<dbReference type="SUPFAM" id="SSF47336">
    <property type="entry name" value="ACP-like"/>
    <property type="match status" value="1"/>
</dbReference>
<evidence type="ECO:0000256" key="2">
    <source>
        <dbReference type="ARBA" id="ARBA00022553"/>
    </source>
</evidence>
<organism evidence="8 9">
    <name type="scientific">Dactylosporangium cerinum</name>
    <dbReference type="NCBI Taxonomy" id="1434730"/>
    <lineage>
        <taxon>Bacteria</taxon>
        <taxon>Bacillati</taxon>
        <taxon>Actinomycetota</taxon>
        <taxon>Actinomycetes</taxon>
        <taxon>Micromonosporales</taxon>
        <taxon>Micromonosporaceae</taxon>
        <taxon>Dactylosporangium</taxon>
    </lineage>
</organism>
<dbReference type="SMART" id="SM00822">
    <property type="entry name" value="PKS_KR"/>
    <property type="match status" value="1"/>
</dbReference>
<evidence type="ECO:0000256" key="4">
    <source>
        <dbReference type="PROSITE-ProRule" id="PRU01363"/>
    </source>
</evidence>
<dbReference type="EMBL" id="JBHSIU010000100">
    <property type="protein sequence ID" value="MFC5006353.1"/>
    <property type="molecule type" value="Genomic_DNA"/>
</dbReference>
<dbReference type="Gene3D" id="3.30.70.3290">
    <property type="match status" value="1"/>
</dbReference>
<dbReference type="InterPro" id="IPR049900">
    <property type="entry name" value="PKS_mFAS_DH"/>
</dbReference>
<dbReference type="PANTHER" id="PTHR43775">
    <property type="entry name" value="FATTY ACID SYNTHASE"/>
    <property type="match status" value="1"/>
</dbReference>
<keyword evidence="1" id="KW-0596">Phosphopantetheine</keyword>
<name>A0ABV9WFN7_9ACTN</name>
<dbReference type="Pfam" id="PF00550">
    <property type="entry name" value="PP-binding"/>
    <property type="match status" value="1"/>
</dbReference>
<dbReference type="InterPro" id="IPR013968">
    <property type="entry name" value="PKS_KR"/>
</dbReference>
<dbReference type="InterPro" id="IPR042104">
    <property type="entry name" value="PKS_dehydratase_sf"/>
</dbReference>
<feature type="region of interest" description="N-terminal hotdog fold" evidence="4">
    <location>
        <begin position="134"/>
        <end position="258"/>
    </location>
</feature>
<dbReference type="SUPFAM" id="SSF52151">
    <property type="entry name" value="FabD/lysophospholipase-like"/>
    <property type="match status" value="1"/>
</dbReference>
<dbReference type="InterPro" id="IPR001227">
    <property type="entry name" value="Ac_transferase_dom_sf"/>
</dbReference>
<dbReference type="PROSITE" id="PS00012">
    <property type="entry name" value="PHOSPHOPANTETHEINE"/>
    <property type="match status" value="1"/>
</dbReference>
<dbReference type="Pfam" id="PF21089">
    <property type="entry name" value="PKS_DH_N"/>
    <property type="match status" value="1"/>
</dbReference>
<dbReference type="InterPro" id="IPR016035">
    <property type="entry name" value="Acyl_Trfase/lysoPLipase"/>
</dbReference>
<sequence length="1021" mass="105049">SNQTGDIATDEQLADPTYWTRHIREAVRYRDMVTTLHGAGVTTYVELGPDNTLSTLTLACLPDEHGSAVVPTVEPSRALAMLHVHGYELATSGTAAAGRHAELPTYPFQRRPYWLHPPAARNSPGGLGQAATGHPLVQAQVELPDGGRVFTGRISLQAQPWLADHAVQDLVLLPGAAFADLALHVADQVGAAGVAELALHAPLVLPDQGGVQLRVTVDGTGDDGTRSLAVHSRDEKAPHGAAWTQHVTGTLTETAPDVAPMSFAAGAWPPPGAVPVDVAGIYDRLGRSGLHYGPAFQGLRAVWRAGEALLAEVELPSEAATAGFGLHPALLDAALHPAADGDDQVLRLPFAWRGVALHAAGAGTVRVRLTPDGPDAVSLAIADETGAPVASVGSLATRPVSAAQLAASRPGGHNLRYRLAWSPAGPSTAAPTVAHLGTTPDGYADPASVAGSVPVADAVLASVPAGRDPGDHEPVRWALRLVRDWLADERLAGSRLVFVTRGAVSVTPDADVTDLPGAAVWGLIRSAQNEHPDRFVLLDLDPADPAVGAPELLARAASGAEPQLALRSAGLLVPRLAPEPAAPATAGPVLDPDGTVLITGGTGALGALLARHLVGTHGVTRLLLTSRRGLDAPGAAALRAELRAAGARVKVVACDIADRDQVAALLRSVPGRHPLTAVFHTAGVLDDGVIQSLTPDRLNAVLAPKLDAAHHLHELTADRPLAAFVLYSSVAGVLGSPGQANYAAANAYLDALATHRRAHGLPAVSLAWGLWAADGGMGGDAEAGRAARGGLLPLSAEQGLAVLDSALAGGPPALVAARFDLAAGAAGGFVPAVLRGLIRVPARRAAAASVPLGQRLAGLAGPARDRLVLDLVRAEIAAVLAHGDPSAIDVERGFLEMGFDSLTAVELRNRLATATGLRLPATTLFDYPTPAGLATQLRQEAEAQEGAPAERDAETVLRERIAAIPLARFRAAGLLELVLGLEHQPDEASGGPGGDREDDIDAADVDDLVQMALAHAEDRTR</sequence>
<dbReference type="InterPro" id="IPR055123">
    <property type="entry name" value="SpnB-like_Rossmann"/>
</dbReference>
<dbReference type="InterPro" id="IPR050091">
    <property type="entry name" value="PKS_NRPS_Biosynth_Enz"/>
</dbReference>
<dbReference type="Gene3D" id="3.40.366.10">
    <property type="entry name" value="Malonyl-Coenzyme A Acyl Carrier Protein, domain 2"/>
    <property type="match status" value="1"/>
</dbReference>
<dbReference type="Gene3D" id="1.10.1200.10">
    <property type="entry name" value="ACP-like"/>
    <property type="match status" value="1"/>
</dbReference>
<dbReference type="Pfam" id="PF08659">
    <property type="entry name" value="KR"/>
    <property type="match status" value="1"/>
</dbReference>
<dbReference type="SMART" id="SM00823">
    <property type="entry name" value="PKS_PP"/>
    <property type="match status" value="1"/>
</dbReference>
<evidence type="ECO:0000259" key="6">
    <source>
        <dbReference type="PROSITE" id="PS50075"/>
    </source>
</evidence>
<dbReference type="SUPFAM" id="SSF51735">
    <property type="entry name" value="NAD(P)-binding Rossmann-fold domains"/>
    <property type="match status" value="2"/>
</dbReference>
<reference evidence="9" key="1">
    <citation type="journal article" date="2019" name="Int. J. Syst. Evol. Microbiol.">
        <title>The Global Catalogue of Microorganisms (GCM) 10K type strain sequencing project: providing services to taxonomists for standard genome sequencing and annotation.</title>
        <authorList>
            <consortium name="The Broad Institute Genomics Platform"/>
            <consortium name="The Broad Institute Genome Sequencing Center for Infectious Disease"/>
            <person name="Wu L."/>
            <person name="Ma J."/>
        </authorList>
    </citation>
    <scope>NUCLEOTIDE SEQUENCE [LARGE SCALE GENOMIC DNA]</scope>
    <source>
        <strain evidence="9">CGMCC 4.7152</strain>
    </source>
</reference>
<dbReference type="PANTHER" id="PTHR43775:SF51">
    <property type="entry name" value="INACTIVE PHENOLPHTHIOCEROL SYNTHESIS POLYKETIDE SYNTHASE TYPE I PKS1-RELATED"/>
    <property type="match status" value="1"/>
</dbReference>
<dbReference type="InterPro" id="IPR020806">
    <property type="entry name" value="PKS_PP-bd"/>
</dbReference>
<evidence type="ECO:0000256" key="1">
    <source>
        <dbReference type="ARBA" id="ARBA00022450"/>
    </source>
</evidence>
<keyword evidence="3" id="KW-0808">Transferase</keyword>
<dbReference type="Gene3D" id="3.10.129.110">
    <property type="entry name" value="Polyketide synthase dehydratase"/>
    <property type="match status" value="1"/>
</dbReference>
<accession>A0ABV9WFN7</accession>
<evidence type="ECO:0000313" key="9">
    <source>
        <dbReference type="Proteomes" id="UP001595912"/>
    </source>
</evidence>
<dbReference type="InterPro" id="IPR036736">
    <property type="entry name" value="ACP-like_sf"/>
</dbReference>
<feature type="non-terminal residue" evidence="8">
    <location>
        <position position="1"/>
    </location>
</feature>
<dbReference type="InterPro" id="IPR049551">
    <property type="entry name" value="PKS_DH_C"/>
</dbReference>
<dbReference type="InterPro" id="IPR009081">
    <property type="entry name" value="PP-bd_ACP"/>
</dbReference>
<dbReference type="CDD" id="cd08956">
    <property type="entry name" value="KR_3_FAS_SDR_x"/>
    <property type="match status" value="1"/>
</dbReference>
<dbReference type="SMART" id="SM01294">
    <property type="entry name" value="PKS_PP_betabranch"/>
    <property type="match status" value="1"/>
</dbReference>
<dbReference type="Gene3D" id="3.40.50.720">
    <property type="entry name" value="NAD(P)-binding Rossmann-like Domain"/>
    <property type="match status" value="1"/>
</dbReference>
<feature type="active site" description="Proton acceptor; for dehydratase activity" evidence="4">
    <location>
        <position position="165"/>
    </location>
</feature>
<feature type="domain" description="PKS/mFAS DH" evidence="7">
    <location>
        <begin position="134"/>
        <end position="406"/>
    </location>
</feature>
<dbReference type="Proteomes" id="UP001595912">
    <property type="component" value="Unassembled WGS sequence"/>
</dbReference>
<protein>
    <submittedName>
        <fullName evidence="8">Type I polyketide synthase</fullName>
    </submittedName>
</protein>
<feature type="active site" description="Proton donor; for dehydratase activity" evidence="4">
    <location>
        <position position="332"/>
    </location>
</feature>
<evidence type="ECO:0000256" key="5">
    <source>
        <dbReference type="SAM" id="MobiDB-lite"/>
    </source>
</evidence>
<dbReference type="InterPro" id="IPR020807">
    <property type="entry name" value="PKS_DH"/>
</dbReference>
<dbReference type="RefSeq" id="WP_380126977.1">
    <property type="nucleotide sequence ID" value="NZ_JBHSIU010000100.1"/>
</dbReference>
<dbReference type="InterPro" id="IPR057326">
    <property type="entry name" value="KR_dom"/>
</dbReference>
<dbReference type="PROSITE" id="PS52019">
    <property type="entry name" value="PKS_MFAS_DH"/>
    <property type="match status" value="1"/>
</dbReference>
<dbReference type="InterPro" id="IPR049552">
    <property type="entry name" value="PKS_DH_N"/>
</dbReference>
<feature type="domain" description="Carrier" evidence="6">
    <location>
        <begin position="866"/>
        <end position="941"/>
    </location>
</feature>
<feature type="region of interest" description="C-terminal hotdog fold" evidence="4">
    <location>
        <begin position="273"/>
        <end position="406"/>
    </location>
</feature>
<evidence type="ECO:0000256" key="3">
    <source>
        <dbReference type="ARBA" id="ARBA00022679"/>
    </source>
</evidence>
<proteinExistence type="predicted"/>
<dbReference type="PROSITE" id="PS50075">
    <property type="entry name" value="CARRIER"/>
    <property type="match status" value="1"/>
</dbReference>
<evidence type="ECO:0000259" key="7">
    <source>
        <dbReference type="PROSITE" id="PS52019"/>
    </source>
</evidence>
<dbReference type="InterPro" id="IPR006162">
    <property type="entry name" value="Ppantetheine_attach_site"/>
</dbReference>
<keyword evidence="9" id="KW-1185">Reference proteome</keyword>
<dbReference type="Pfam" id="PF14765">
    <property type="entry name" value="PS-DH"/>
    <property type="match status" value="1"/>
</dbReference>
<dbReference type="SMART" id="SM00826">
    <property type="entry name" value="PKS_DH"/>
    <property type="match status" value="1"/>
</dbReference>
<evidence type="ECO:0000313" key="8">
    <source>
        <dbReference type="EMBL" id="MFC5006353.1"/>
    </source>
</evidence>
<dbReference type="InterPro" id="IPR036291">
    <property type="entry name" value="NAD(P)-bd_dom_sf"/>
</dbReference>
<dbReference type="Pfam" id="PF22953">
    <property type="entry name" value="SpnB_Rossmann"/>
    <property type="match status" value="1"/>
</dbReference>
<gene>
    <name evidence="8" type="ORF">ACFPIJ_52100</name>
</gene>